<keyword evidence="2" id="KW-1185">Reference proteome</keyword>
<dbReference type="InterPro" id="IPR010349">
    <property type="entry name" value="Asparaginase_II"/>
</dbReference>
<gene>
    <name evidence="1" type="ORF">PA7_16960</name>
</gene>
<protein>
    <submittedName>
        <fullName evidence="1">Uncharacterized protein</fullName>
    </submittedName>
</protein>
<organism evidence="1 2">
    <name type="scientific">Pseudonocardia asaccharolytica DSM 44247 = NBRC 16224</name>
    <dbReference type="NCBI Taxonomy" id="1123024"/>
    <lineage>
        <taxon>Bacteria</taxon>
        <taxon>Bacillati</taxon>
        <taxon>Actinomycetota</taxon>
        <taxon>Actinomycetes</taxon>
        <taxon>Pseudonocardiales</taxon>
        <taxon>Pseudonocardiaceae</taxon>
        <taxon>Pseudonocardia</taxon>
    </lineage>
</organism>
<dbReference type="EMBL" id="BJVI01000013">
    <property type="protein sequence ID" value="GEL17859.1"/>
    <property type="molecule type" value="Genomic_DNA"/>
</dbReference>
<accession>A0A511CZ83</accession>
<proteinExistence type="predicted"/>
<evidence type="ECO:0000313" key="2">
    <source>
        <dbReference type="Proteomes" id="UP000321328"/>
    </source>
</evidence>
<name>A0A511CZ83_9PSEU</name>
<dbReference type="Proteomes" id="UP000321328">
    <property type="component" value="Unassembled WGS sequence"/>
</dbReference>
<dbReference type="PANTHER" id="PTHR42110">
    <property type="entry name" value="L-ASPARAGINASE, PUTATIVE (AFU_ORTHOLOGUE AFUA_3G11890)-RELATED"/>
    <property type="match status" value="1"/>
</dbReference>
<dbReference type="STRING" id="1123024.GCA_000423625_02432"/>
<dbReference type="PANTHER" id="PTHR42110:SF1">
    <property type="entry name" value="L-ASPARAGINASE, PUTATIVE (AFU_ORTHOLOGUE AFUA_3G11890)-RELATED"/>
    <property type="match status" value="1"/>
</dbReference>
<comment type="caution">
    <text evidence="1">The sequence shown here is derived from an EMBL/GenBank/DDBJ whole genome shotgun (WGS) entry which is preliminary data.</text>
</comment>
<sequence>MVAAIQAYPWWLGGTGRPVTRFVEGVPGLVAKDDAEGVFAAALPDGRALAIKILDGSLRPVPAVVAAALRQLGVDAPALGEIGRVDVLGHGVPVGRVGAAGYASSA</sequence>
<dbReference type="Pfam" id="PF06089">
    <property type="entry name" value="Asparaginase_II"/>
    <property type="match status" value="1"/>
</dbReference>
<reference evidence="1 2" key="1">
    <citation type="submission" date="2019-07" db="EMBL/GenBank/DDBJ databases">
        <title>Whole genome shotgun sequence of Pseudonocardia asaccharolytica NBRC 16224.</title>
        <authorList>
            <person name="Hosoyama A."/>
            <person name="Uohara A."/>
            <person name="Ohji S."/>
            <person name="Ichikawa N."/>
        </authorList>
    </citation>
    <scope>NUCLEOTIDE SEQUENCE [LARGE SCALE GENOMIC DNA]</scope>
    <source>
        <strain evidence="1 2">NBRC 16224</strain>
    </source>
</reference>
<dbReference type="AlphaFoldDB" id="A0A511CZ83"/>
<evidence type="ECO:0000313" key="1">
    <source>
        <dbReference type="EMBL" id="GEL17859.1"/>
    </source>
</evidence>